<dbReference type="PANTHER" id="PTHR33418">
    <property type="entry name" value="HELICASE-ASSOCIATED"/>
    <property type="match status" value="1"/>
</dbReference>
<proteinExistence type="predicted"/>
<dbReference type="Gene3D" id="6.10.140.530">
    <property type="match status" value="5"/>
</dbReference>
<dbReference type="InterPro" id="IPR018957">
    <property type="entry name" value="Znf_C3HC4_RING-type"/>
</dbReference>
<evidence type="ECO:0000256" key="2">
    <source>
        <dbReference type="ARBA" id="ARBA00022771"/>
    </source>
</evidence>
<evidence type="ECO:0000313" key="7">
    <source>
        <dbReference type="EMBL" id="GFH47146.1"/>
    </source>
</evidence>
<organism evidence="7 8">
    <name type="scientific">Chaetoceros tenuissimus</name>
    <dbReference type="NCBI Taxonomy" id="426638"/>
    <lineage>
        <taxon>Eukaryota</taxon>
        <taxon>Sar</taxon>
        <taxon>Stramenopiles</taxon>
        <taxon>Ochrophyta</taxon>
        <taxon>Bacillariophyta</taxon>
        <taxon>Coscinodiscophyceae</taxon>
        <taxon>Chaetocerotophycidae</taxon>
        <taxon>Chaetocerotales</taxon>
        <taxon>Chaetocerotaceae</taxon>
        <taxon>Chaetoceros</taxon>
    </lineage>
</organism>
<evidence type="ECO:0000256" key="3">
    <source>
        <dbReference type="ARBA" id="ARBA00022833"/>
    </source>
</evidence>
<dbReference type="AlphaFoldDB" id="A0AAD3H1S6"/>
<evidence type="ECO:0000256" key="5">
    <source>
        <dbReference type="SAM" id="MobiDB-lite"/>
    </source>
</evidence>
<dbReference type="EMBL" id="BLLK01000022">
    <property type="protein sequence ID" value="GFH47146.1"/>
    <property type="molecule type" value="Genomic_DNA"/>
</dbReference>
<gene>
    <name evidence="7" type="ORF">CTEN210_03621</name>
</gene>
<accession>A0AAD3H1S6</accession>
<dbReference type="Pfam" id="PF00097">
    <property type="entry name" value="zf-C3HC4"/>
    <property type="match status" value="1"/>
</dbReference>
<keyword evidence="1" id="KW-0479">Metal-binding</keyword>
<dbReference type="PANTHER" id="PTHR33418:SF1">
    <property type="entry name" value="HELICASE-ASSOCIATED DOMAIN-CONTAINING PROTEIN"/>
    <property type="match status" value="1"/>
</dbReference>
<dbReference type="Gene3D" id="3.30.40.10">
    <property type="entry name" value="Zinc/RING finger domain, C3HC4 (zinc finger)"/>
    <property type="match status" value="1"/>
</dbReference>
<evidence type="ECO:0000313" key="8">
    <source>
        <dbReference type="Proteomes" id="UP001054902"/>
    </source>
</evidence>
<dbReference type="GO" id="GO:0008270">
    <property type="term" value="F:zinc ion binding"/>
    <property type="evidence" value="ECO:0007669"/>
    <property type="project" value="UniProtKB-KW"/>
</dbReference>
<protein>
    <recommendedName>
        <fullName evidence="6">RING-type domain-containing protein</fullName>
    </recommendedName>
</protein>
<feature type="region of interest" description="Disordered" evidence="5">
    <location>
        <begin position="1"/>
        <end position="83"/>
    </location>
</feature>
<feature type="compositionally biased region" description="Acidic residues" evidence="5">
    <location>
        <begin position="65"/>
        <end position="75"/>
    </location>
</feature>
<feature type="compositionally biased region" description="Basic and acidic residues" evidence="5">
    <location>
        <begin position="1"/>
        <end position="13"/>
    </location>
</feature>
<feature type="region of interest" description="Disordered" evidence="5">
    <location>
        <begin position="185"/>
        <end position="208"/>
    </location>
</feature>
<name>A0AAD3H1S6_9STRA</name>
<keyword evidence="2 4" id="KW-0863">Zinc-finger</keyword>
<dbReference type="PROSITE" id="PS00518">
    <property type="entry name" value="ZF_RING_1"/>
    <property type="match status" value="1"/>
</dbReference>
<dbReference type="InterPro" id="IPR005114">
    <property type="entry name" value="Helicase_assoc"/>
</dbReference>
<evidence type="ECO:0000256" key="4">
    <source>
        <dbReference type="PROSITE-ProRule" id="PRU00175"/>
    </source>
</evidence>
<dbReference type="Proteomes" id="UP001054902">
    <property type="component" value="Unassembled WGS sequence"/>
</dbReference>
<dbReference type="InterPro" id="IPR013083">
    <property type="entry name" value="Znf_RING/FYVE/PHD"/>
</dbReference>
<dbReference type="SUPFAM" id="SSF57850">
    <property type="entry name" value="RING/U-box"/>
    <property type="match status" value="1"/>
</dbReference>
<keyword evidence="8" id="KW-1185">Reference proteome</keyword>
<dbReference type="InterPro" id="IPR017907">
    <property type="entry name" value="Znf_RING_CS"/>
</dbReference>
<reference evidence="7 8" key="1">
    <citation type="journal article" date="2021" name="Sci. Rep.">
        <title>The genome of the diatom Chaetoceros tenuissimus carries an ancient integrated fragment of an extant virus.</title>
        <authorList>
            <person name="Hongo Y."/>
            <person name="Kimura K."/>
            <person name="Takaki Y."/>
            <person name="Yoshida Y."/>
            <person name="Baba S."/>
            <person name="Kobayashi G."/>
            <person name="Nagasaki K."/>
            <person name="Hano T."/>
            <person name="Tomaru Y."/>
        </authorList>
    </citation>
    <scope>NUCLEOTIDE SEQUENCE [LARGE SCALE GENOMIC DNA]</scope>
    <source>
        <strain evidence="7 8">NIES-3715</strain>
    </source>
</reference>
<dbReference type="PROSITE" id="PS50089">
    <property type="entry name" value="ZF_RING_2"/>
    <property type="match status" value="1"/>
</dbReference>
<dbReference type="Pfam" id="PF03457">
    <property type="entry name" value="HA"/>
    <property type="match status" value="5"/>
</dbReference>
<feature type="compositionally biased region" description="Acidic residues" evidence="5">
    <location>
        <begin position="27"/>
        <end position="58"/>
    </location>
</feature>
<dbReference type="InterPro" id="IPR001841">
    <property type="entry name" value="Znf_RING"/>
</dbReference>
<evidence type="ECO:0000259" key="6">
    <source>
        <dbReference type="PROSITE" id="PS50089"/>
    </source>
</evidence>
<feature type="domain" description="RING-type" evidence="6">
    <location>
        <begin position="93"/>
        <end position="133"/>
    </location>
</feature>
<sequence>MSQQQHQERELRRSSRTRNRKSYNDYFSDDDTLTEHEDDDIEEQEDLEEEEEYEDASDDEHIQEEQEEASDDNSDREETQENIGKDINHKFACGLCSNTLSDPYIIPACCHRFCCTCIQESLKAGVGPCPTCRDHSVSFQSLRRDEMMGRLLTRYKKLQEKIQKKHDTQKKRTFKANELVQEGIDDMNKATESRARKRQKRESSNNELHDLKYRKERQFFSTKKNVTIQEGKKQKKFLTFEERLCSLRDFKKKYGHVNVPRSYGGLGIWCSTMRSIKAGTSKRLTHPDFKLTKERMKVLEDMGFRWTTSTSPTFDEYFHELRIYKERHGHCYVPNEYKENKKLGNWCAKIRMMKKGTLPIRNTGSYKLTQERIKRLEDLGFQWRHTRYENTGKTKTKSFDYYFSALQTFKEEKGHCNVPASYKTGDCSLGSWVVRIRRMKAGTMPSFKDLETKLTDARIAKLDALGFEWVATFEDYVRDLKAYKAKHGDCYVSRKDKDHMKLKRWVSKLRAIRAGTVQPVSTPSLQLTEERIKELDSIGFKWTGWKSFDDYIEDLRQFKSMHGHCDVPYVYSENKSLGFWVGKIRRKKLGKTVNNGGPGHKLTKERIVQLDEMGFKWSIRS</sequence>
<evidence type="ECO:0000256" key="1">
    <source>
        <dbReference type="ARBA" id="ARBA00022723"/>
    </source>
</evidence>
<keyword evidence="3" id="KW-0862">Zinc</keyword>
<comment type="caution">
    <text evidence="7">The sequence shown here is derived from an EMBL/GenBank/DDBJ whole genome shotgun (WGS) entry which is preliminary data.</text>
</comment>